<evidence type="ECO:0000256" key="8">
    <source>
        <dbReference type="SAM" id="SignalP"/>
    </source>
</evidence>
<dbReference type="Proteomes" id="UP000054698">
    <property type="component" value="Unassembled WGS sequence"/>
</dbReference>
<evidence type="ECO:0000256" key="2">
    <source>
        <dbReference type="ARBA" id="ARBA00022617"/>
    </source>
</evidence>
<keyword evidence="4" id="KW-0249">Electron transport</keyword>
<keyword evidence="5 6" id="KW-0408">Iron</keyword>
<accession>A0A0W0THM0</accession>
<proteinExistence type="predicted"/>
<dbReference type="PATRIC" id="fig|453.4.peg.3001"/>
<dbReference type="InterPro" id="IPR009056">
    <property type="entry name" value="Cyt_c-like_dom"/>
</dbReference>
<evidence type="ECO:0000256" key="4">
    <source>
        <dbReference type="ARBA" id="ARBA00022982"/>
    </source>
</evidence>
<keyword evidence="1" id="KW-0813">Transport</keyword>
<name>A0A0W0THM0_9GAMM</name>
<dbReference type="InterPro" id="IPR036909">
    <property type="entry name" value="Cyt_c-like_dom_sf"/>
</dbReference>
<dbReference type="PRINTS" id="PR00607">
    <property type="entry name" value="CYTCHROMECIE"/>
</dbReference>
<feature type="region of interest" description="Disordered" evidence="7">
    <location>
        <begin position="34"/>
        <end position="67"/>
    </location>
</feature>
<feature type="chain" id="PRO_5033244489" evidence="8">
    <location>
        <begin position="19"/>
        <end position="142"/>
    </location>
</feature>
<dbReference type="AlphaFoldDB" id="A0A0W0THM0"/>
<reference evidence="11 13" key="2">
    <citation type="submission" date="2018-06" db="EMBL/GenBank/DDBJ databases">
        <authorList>
            <consortium name="Pathogen Informatics"/>
            <person name="Doyle S."/>
        </authorList>
    </citation>
    <scope>NUCLEOTIDE SEQUENCE [LARGE SCALE GENOMIC DNA]</scope>
    <source>
        <strain evidence="11 13">NCTC12022</strain>
    </source>
</reference>
<gene>
    <name evidence="10" type="ORF">Lfee_2742</name>
    <name evidence="11" type="ORF">NCTC12022_02452</name>
</gene>
<dbReference type="Proteomes" id="UP000251942">
    <property type="component" value="Unassembled WGS sequence"/>
</dbReference>
<evidence type="ECO:0000256" key="7">
    <source>
        <dbReference type="SAM" id="MobiDB-lite"/>
    </source>
</evidence>
<dbReference type="PROSITE" id="PS51007">
    <property type="entry name" value="CYTC"/>
    <property type="match status" value="1"/>
</dbReference>
<feature type="domain" description="Cytochrome c" evidence="9">
    <location>
        <begin position="60"/>
        <end position="141"/>
    </location>
</feature>
<dbReference type="GO" id="GO:0009055">
    <property type="term" value="F:electron transfer activity"/>
    <property type="evidence" value="ECO:0007669"/>
    <property type="project" value="InterPro"/>
</dbReference>
<keyword evidence="12" id="KW-1185">Reference proteome</keyword>
<evidence type="ECO:0000313" key="13">
    <source>
        <dbReference type="Proteomes" id="UP000251942"/>
    </source>
</evidence>
<keyword evidence="8" id="KW-0732">Signal</keyword>
<dbReference type="InterPro" id="IPR002323">
    <property type="entry name" value="Cyt_CIE"/>
</dbReference>
<dbReference type="EMBL" id="UASS01000022">
    <property type="protein sequence ID" value="SPX61704.1"/>
    <property type="molecule type" value="Genomic_DNA"/>
</dbReference>
<dbReference type="RefSeq" id="WP_058447565.1">
    <property type="nucleotide sequence ID" value="NZ_CAAAHT010000006.1"/>
</dbReference>
<evidence type="ECO:0000256" key="5">
    <source>
        <dbReference type="ARBA" id="ARBA00023004"/>
    </source>
</evidence>
<sequence length="142" mass="15483">MRLSFAISLIAIALSAYASDDFDRQQIEQRIKPIGQVRVEGQEPAPTSTAKPVKAEASSAKEAPGQATYEKYCSVCHRDGVAGAPKFRVAADWKPRIEQKKLDGLVASSIKGLNAMPPKGTCQECSEDDLKQAIQYMTSEHE</sequence>
<dbReference type="Gene3D" id="1.10.760.10">
    <property type="entry name" value="Cytochrome c-like domain"/>
    <property type="match status" value="1"/>
</dbReference>
<evidence type="ECO:0000313" key="10">
    <source>
        <dbReference type="EMBL" id="KTC95078.1"/>
    </source>
</evidence>
<reference evidence="10 12" key="1">
    <citation type="submission" date="2015-11" db="EMBL/GenBank/DDBJ databases">
        <title>Genomic analysis of 38 Legionella species identifies large and diverse effector repertoires.</title>
        <authorList>
            <person name="Burstein D."/>
            <person name="Amaro F."/>
            <person name="Zusman T."/>
            <person name="Lifshitz Z."/>
            <person name="Cohen O."/>
            <person name="Gilbert J.A."/>
            <person name="Pupko T."/>
            <person name="Shuman H.A."/>
            <person name="Segal G."/>
        </authorList>
    </citation>
    <scope>NUCLEOTIDE SEQUENCE [LARGE SCALE GENOMIC DNA]</scope>
    <source>
        <strain evidence="10 12">WO-44C</strain>
    </source>
</reference>
<dbReference type="Pfam" id="PF13442">
    <property type="entry name" value="Cytochrome_CBB3"/>
    <property type="match status" value="1"/>
</dbReference>
<dbReference type="PANTHER" id="PTHR40942:SF4">
    <property type="entry name" value="CYTOCHROME C5"/>
    <property type="match status" value="1"/>
</dbReference>
<keyword evidence="2 6" id="KW-0349">Heme</keyword>
<evidence type="ECO:0000313" key="12">
    <source>
        <dbReference type="Proteomes" id="UP000054698"/>
    </source>
</evidence>
<dbReference type="SUPFAM" id="SSF46626">
    <property type="entry name" value="Cytochrome c"/>
    <property type="match status" value="1"/>
</dbReference>
<organism evidence="10 12">
    <name type="scientific">Legionella feeleii</name>
    <dbReference type="NCBI Taxonomy" id="453"/>
    <lineage>
        <taxon>Bacteria</taxon>
        <taxon>Pseudomonadati</taxon>
        <taxon>Pseudomonadota</taxon>
        <taxon>Gammaproteobacteria</taxon>
        <taxon>Legionellales</taxon>
        <taxon>Legionellaceae</taxon>
        <taxon>Legionella</taxon>
    </lineage>
</organism>
<evidence type="ECO:0000313" key="11">
    <source>
        <dbReference type="EMBL" id="SPX61704.1"/>
    </source>
</evidence>
<evidence type="ECO:0000256" key="3">
    <source>
        <dbReference type="ARBA" id="ARBA00022723"/>
    </source>
</evidence>
<keyword evidence="3 6" id="KW-0479">Metal-binding</keyword>
<protein>
    <submittedName>
        <fullName evidence="10">Cytochrome c5</fullName>
    </submittedName>
</protein>
<dbReference type="PANTHER" id="PTHR40942">
    <property type="match status" value="1"/>
</dbReference>
<feature type="signal peptide" evidence="8">
    <location>
        <begin position="1"/>
        <end position="18"/>
    </location>
</feature>
<evidence type="ECO:0000256" key="6">
    <source>
        <dbReference type="PROSITE-ProRule" id="PRU00433"/>
    </source>
</evidence>
<dbReference type="GO" id="GO:0005506">
    <property type="term" value="F:iron ion binding"/>
    <property type="evidence" value="ECO:0007669"/>
    <property type="project" value="InterPro"/>
</dbReference>
<dbReference type="STRING" id="453.Lfee_2742"/>
<dbReference type="GO" id="GO:0020037">
    <property type="term" value="F:heme binding"/>
    <property type="evidence" value="ECO:0007669"/>
    <property type="project" value="InterPro"/>
</dbReference>
<dbReference type="EMBL" id="LNYB01000085">
    <property type="protein sequence ID" value="KTC95078.1"/>
    <property type="molecule type" value="Genomic_DNA"/>
</dbReference>
<evidence type="ECO:0000256" key="1">
    <source>
        <dbReference type="ARBA" id="ARBA00022448"/>
    </source>
</evidence>
<dbReference type="OrthoDB" id="9814708at2"/>
<evidence type="ECO:0000259" key="9">
    <source>
        <dbReference type="PROSITE" id="PS51007"/>
    </source>
</evidence>